<evidence type="ECO:0000256" key="1">
    <source>
        <dbReference type="ARBA" id="ARBA00023015"/>
    </source>
</evidence>
<feature type="domain" description="HTH araC/xylS-type" evidence="4">
    <location>
        <begin position="216"/>
        <end position="313"/>
    </location>
</feature>
<keyword evidence="1" id="KW-0805">Transcription regulation</keyword>
<organism evidence="5 6">
    <name type="scientific">Slackia isoflavoniconvertens</name>
    <dbReference type="NCBI Taxonomy" id="572010"/>
    <lineage>
        <taxon>Bacteria</taxon>
        <taxon>Bacillati</taxon>
        <taxon>Actinomycetota</taxon>
        <taxon>Coriobacteriia</taxon>
        <taxon>Eggerthellales</taxon>
        <taxon>Eggerthellaceae</taxon>
        <taxon>Slackia</taxon>
    </lineage>
</organism>
<dbReference type="SUPFAM" id="SSF46689">
    <property type="entry name" value="Homeodomain-like"/>
    <property type="match status" value="1"/>
</dbReference>
<dbReference type="InterPro" id="IPR018062">
    <property type="entry name" value="HTH_AraC-typ_CS"/>
</dbReference>
<dbReference type="PROSITE" id="PS00041">
    <property type="entry name" value="HTH_ARAC_FAMILY_1"/>
    <property type="match status" value="1"/>
</dbReference>
<dbReference type="InterPro" id="IPR009057">
    <property type="entry name" value="Homeodomain-like_sf"/>
</dbReference>
<dbReference type="AlphaFoldDB" id="A0A369LDC2"/>
<proteinExistence type="predicted"/>
<keyword evidence="3" id="KW-0804">Transcription</keyword>
<dbReference type="GO" id="GO:0043565">
    <property type="term" value="F:sequence-specific DNA binding"/>
    <property type="evidence" value="ECO:0007669"/>
    <property type="project" value="InterPro"/>
</dbReference>
<keyword evidence="2" id="KW-0238">DNA-binding</keyword>
<name>A0A369LDC2_9ACTN</name>
<dbReference type="InterPro" id="IPR018060">
    <property type="entry name" value="HTH_AraC"/>
</dbReference>
<accession>A0A369LDC2</accession>
<dbReference type="PANTHER" id="PTHR47893:SF1">
    <property type="entry name" value="REGULATORY PROTEIN PCHR"/>
    <property type="match status" value="1"/>
</dbReference>
<dbReference type="Pfam" id="PF12833">
    <property type="entry name" value="HTH_18"/>
    <property type="match status" value="1"/>
</dbReference>
<protein>
    <submittedName>
        <fullName evidence="5">AraC family transcriptional regulator</fullName>
    </submittedName>
</protein>
<comment type="caution">
    <text evidence="5">The sequence shown here is derived from an EMBL/GenBank/DDBJ whole genome shotgun (WGS) entry which is preliminary data.</text>
</comment>
<dbReference type="SMART" id="SM00342">
    <property type="entry name" value="HTH_ARAC"/>
    <property type="match status" value="1"/>
</dbReference>
<dbReference type="Proteomes" id="UP000253975">
    <property type="component" value="Unassembled WGS sequence"/>
</dbReference>
<evidence type="ECO:0000313" key="5">
    <source>
        <dbReference type="EMBL" id="RDB56008.1"/>
    </source>
</evidence>
<evidence type="ECO:0000256" key="3">
    <source>
        <dbReference type="ARBA" id="ARBA00023163"/>
    </source>
</evidence>
<evidence type="ECO:0000259" key="4">
    <source>
        <dbReference type="PROSITE" id="PS01124"/>
    </source>
</evidence>
<evidence type="ECO:0000313" key="6">
    <source>
        <dbReference type="Proteomes" id="UP000253975"/>
    </source>
</evidence>
<gene>
    <name evidence="5" type="ORF">C1881_08715</name>
</gene>
<dbReference type="GO" id="GO:0003700">
    <property type="term" value="F:DNA-binding transcription factor activity"/>
    <property type="evidence" value="ECO:0007669"/>
    <property type="project" value="InterPro"/>
</dbReference>
<dbReference type="EMBL" id="PPTO01000016">
    <property type="protein sequence ID" value="RDB56008.1"/>
    <property type="molecule type" value="Genomic_DNA"/>
</dbReference>
<dbReference type="Gene3D" id="1.10.10.60">
    <property type="entry name" value="Homeodomain-like"/>
    <property type="match status" value="1"/>
</dbReference>
<evidence type="ECO:0000256" key="2">
    <source>
        <dbReference type="ARBA" id="ARBA00023125"/>
    </source>
</evidence>
<reference evidence="5 6" key="1">
    <citation type="journal article" date="2018" name="Elife">
        <title>Discovery and characterization of a prevalent human gut bacterial enzyme sufficient for the inactivation of a family of plant toxins.</title>
        <authorList>
            <person name="Koppel N."/>
            <person name="Bisanz J.E."/>
            <person name="Pandelia M.E."/>
            <person name="Turnbaugh P.J."/>
            <person name="Balskus E.P."/>
        </authorList>
    </citation>
    <scope>NUCLEOTIDE SEQUENCE [LARGE SCALE GENOMIC DNA]</scope>
    <source>
        <strain evidence="5 6">OB21 GAM31</strain>
    </source>
</reference>
<dbReference type="PANTHER" id="PTHR47893">
    <property type="entry name" value="REGULATORY PROTEIN PCHR"/>
    <property type="match status" value="1"/>
</dbReference>
<dbReference type="InterPro" id="IPR053142">
    <property type="entry name" value="PchR_regulatory_protein"/>
</dbReference>
<dbReference type="PROSITE" id="PS01124">
    <property type="entry name" value="HTH_ARAC_FAMILY_2"/>
    <property type="match status" value="1"/>
</dbReference>
<sequence>MHNGMNMSADAEGSFTLVLSKPIGAGTMKGYAISQNLFVANVDFSCERCPNMAVPGIGATDPAHEKRGVWFTINRCIEGRCETAIPESGVAVVAEGDVCVSCSTALPESFSYPLARYRGIELFVCCDIDDEAAYALLGEAHSKTKQLAALAGSASVFTQDDELLEIIDRMAECAQGGLKAETKLCALNLFVALSKRDFSTAKPQALLTRRQLDIAKSARDEIEADILAPHDARTMAQARGLSATTLNSYFSRVYGTTISAYARKRRIDAASKALLSGESISAAAIKAGYSNPSKFAAAFKREMGASPSAFKRRPR</sequence>